<dbReference type="AlphaFoldDB" id="A0A0B6XUB9"/>
<evidence type="ECO:0000313" key="2">
    <source>
        <dbReference type="EMBL" id="CEK47121.1"/>
    </source>
</evidence>
<feature type="region of interest" description="Disordered" evidence="1">
    <location>
        <begin position="75"/>
        <end position="94"/>
    </location>
</feature>
<dbReference type="EMBL" id="HACG01000256">
    <property type="protein sequence ID" value="CEK47121.1"/>
    <property type="molecule type" value="Transcribed_RNA"/>
</dbReference>
<feature type="region of interest" description="Disordered" evidence="1">
    <location>
        <begin position="27"/>
        <end position="51"/>
    </location>
</feature>
<reference evidence="2" key="1">
    <citation type="submission" date="2014-12" db="EMBL/GenBank/DDBJ databases">
        <title>Insight into the proteome of Arion vulgaris.</title>
        <authorList>
            <person name="Aradska J."/>
            <person name="Bulat T."/>
            <person name="Smidak R."/>
            <person name="Sarate P."/>
            <person name="Gangsoo J."/>
            <person name="Sialana F."/>
            <person name="Bilban M."/>
            <person name="Lubec G."/>
        </authorList>
    </citation>
    <scope>NUCLEOTIDE SEQUENCE</scope>
    <source>
        <tissue evidence="2">Skin</tissue>
    </source>
</reference>
<organism evidence="2">
    <name type="scientific">Arion vulgaris</name>
    <dbReference type="NCBI Taxonomy" id="1028688"/>
    <lineage>
        <taxon>Eukaryota</taxon>
        <taxon>Metazoa</taxon>
        <taxon>Spiralia</taxon>
        <taxon>Lophotrochozoa</taxon>
        <taxon>Mollusca</taxon>
        <taxon>Gastropoda</taxon>
        <taxon>Heterobranchia</taxon>
        <taxon>Euthyneura</taxon>
        <taxon>Panpulmonata</taxon>
        <taxon>Eupulmonata</taxon>
        <taxon>Stylommatophora</taxon>
        <taxon>Helicina</taxon>
        <taxon>Arionoidea</taxon>
        <taxon>Arionidae</taxon>
        <taxon>Arion</taxon>
    </lineage>
</organism>
<accession>A0A0B6XUB9</accession>
<gene>
    <name evidence="2" type="primary">ORF608</name>
</gene>
<feature type="compositionally biased region" description="Polar residues" evidence="1">
    <location>
        <begin position="27"/>
        <end position="48"/>
    </location>
</feature>
<sequence length="94" mass="10371">KNSNIQNSCFENEDSLDSVQEDFLFDSNNNQGSIMSGGKQQLETQACVTTPPPSPTWNLKILCNAISPEIRRMLQQKENGCDEERSSTASVTSS</sequence>
<name>A0A0B6XUB9_9EUPU</name>
<feature type="non-terminal residue" evidence="2">
    <location>
        <position position="94"/>
    </location>
</feature>
<evidence type="ECO:0000256" key="1">
    <source>
        <dbReference type="SAM" id="MobiDB-lite"/>
    </source>
</evidence>
<proteinExistence type="predicted"/>
<feature type="non-terminal residue" evidence="2">
    <location>
        <position position="1"/>
    </location>
</feature>
<protein>
    <submittedName>
        <fullName evidence="2">Uncharacterized protein</fullName>
    </submittedName>
</protein>